<feature type="region of interest" description="Disordered" evidence="1">
    <location>
        <begin position="47"/>
        <end position="308"/>
    </location>
</feature>
<evidence type="ECO:0000256" key="1">
    <source>
        <dbReference type="SAM" id="MobiDB-lite"/>
    </source>
</evidence>
<keyword evidence="3" id="KW-1185">Reference proteome</keyword>
<dbReference type="Proteomes" id="UP001279734">
    <property type="component" value="Unassembled WGS sequence"/>
</dbReference>
<dbReference type="PANTHER" id="PTHR33871:SF1">
    <property type="entry name" value="OS05G0503100 PROTEIN"/>
    <property type="match status" value="1"/>
</dbReference>
<feature type="compositionally biased region" description="Basic and acidic residues" evidence="1">
    <location>
        <begin position="114"/>
        <end position="130"/>
    </location>
</feature>
<evidence type="ECO:0000313" key="2">
    <source>
        <dbReference type="EMBL" id="GMH05414.1"/>
    </source>
</evidence>
<feature type="compositionally biased region" description="Low complexity" evidence="1">
    <location>
        <begin position="255"/>
        <end position="269"/>
    </location>
</feature>
<name>A0AAD3XI72_NEPGR</name>
<feature type="compositionally biased region" description="Basic and acidic residues" evidence="1">
    <location>
        <begin position="68"/>
        <end position="88"/>
    </location>
</feature>
<gene>
    <name evidence="2" type="ORF">Nepgr_007254</name>
</gene>
<feature type="compositionally biased region" description="Basic and acidic residues" evidence="1">
    <location>
        <begin position="47"/>
        <end position="57"/>
    </location>
</feature>
<dbReference type="EMBL" id="BSYO01000005">
    <property type="protein sequence ID" value="GMH05414.1"/>
    <property type="molecule type" value="Genomic_DNA"/>
</dbReference>
<organism evidence="2 3">
    <name type="scientific">Nepenthes gracilis</name>
    <name type="common">Slender pitcher plant</name>
    <dbReference type="NCBI Taxonomy" id="150966"/>
    <lineage>
        <taxon>Eukaryota</taxon>
        <taxon>Viridiplantae</taxon>
        <taxon>Streptophyta</taxon>
        <taxon>Embryophyta</taxon>
        <taxon>Tracheophyta</taxon>
        <taxon>Spermatophyta</taxon>
        <taxon>Magnoliopsida</taxon>
        <taxon>eudicotyledons</taxon>
        <taxon>Gunneridae</taxon>
        <taxon>Pentapetalae</taxon>
        <taxon>Caryophyllales</taxon>
        <taxon>Nepenthaceae</taxon>
        <taxon>Nepenthes</taxon>
    </lineage>
</organism>
<reference evidence="2" key="1">
    <citation type="submission" date="2023-05" db="EMBL/GenBank/DDBJ databases">
        <title>Nepenthes gracilis genome sequencing.</title>
        <authorList>
            <person name="Fukushima K."/>
        </authorList>
    </citation>
    <scope>NUCLEOTIDE SEQUENCE</scope>
    <source>
        <strain evidence="2">SING2019-196</strain>
    </source>
</reference>
<feature type="compositionally biased region" description="Basic and acidic residues" evidence="1">
    <location>
        <begin position="285"/>
        <end position="299"/>
    </location>
</feature>
<comment type="caution">
    <text evidence="2">The sequence shown here is derived from an EMBL/GenBank/DDBJ whole genome shotgun (WGS) entry which is preliminary data.</text>
</comment>
<sequence>MIRCLVLIVGPPIHLNSSAWAKNWYDTQPWSSPLGRFGLDRLIFGRDDQREQMKKPQCENPITSKSPPRAEEETVKEVLSETPKRVSETFKVSNNGEDPRDLKTLQKKPTYDGPTKEKPSSDRPTSENKSPEVLSATTTPEDISELSEISESLSATVSEKREYHFRQGGNDNGEVRKGYSGSPARLCRNADLAVKRESISGKSPARKPNPSPRRRTESTPSSGVGRDSGHGLMRRGLGEKSGRRSRSPANRNETSGGSRSSLGRSPSVRKTAPSPGRVSLIQPEGGRKTEEIGKEKENRWSTTPNESLENPLVSLECFIFL</sequence>
<dbReference type="AlphaFoldDB" id="A0AAD3XI72"/>
<proteinExistence type="predicted"/>
<protein>
    <submittedName>
        <fullName evidence="2">Uncharacterized protein</fullName>
    </submittedName>
</protein>
<dbReference type="PANTHER" id="PTHR33871">
    <property type="entry name" value="OS05G0503100 PROTEIN-RELATED"/>
    <property type="match status" value="1"/>
</dbReference>
<evidence type="ECO:0000313" key="3">
    <source>
        <dbReference type="Proteomes" id="UP001279734"/>
    </source>
</evidence>
<accession>A0AAD3XI72</accession>